<dbReference type="Proteomes" id="UP000093748">
    <property type="component" value="Unassembled WGS sequence"/>
</dbReference>
<dbReference type="EMBL" id="LZTJ01000001">
    <property type="protein sequence ID" value="OBP82756.1"/>
    <property type="molecule type" value="Genomic_DNA"/>
</dbReference>
<proteinExistence type="predicted"/>
<dbReference type="PANTHER" id="PTHR30565:SF9">
    <property type="entry name" value="PROTEIN YCIF"/>
    <property type="match status" value="1"/>
</dbReference>
<dbReference type="InterPro" id="IPR012347">
    <property type="entry name" value="Ferritin-like"/>
</dbReference>
<name>A0A1A5I2V3_RHILI</name>
<dbReference type="AlphaFoldDB" id="A0A1A5I2V3"/>
<dbReference type="GeneID" id="66681033"/>
<dbReference type="InterPro" id="IPR047114">
    <property type="entry name" value="YciF"/>
</dbReference>
<dbReference type="Pfam" id="PF05974">
    <property type="entry name" value="DUF892"/>
    <property type="match status" value="1"/>
</dbReference>
<gene>
    <name evidence="1" type="ORF">BAE39_04230</name>
</gene>
<dbReference type="OrthoDB" id="9795056at2"/>
<accession>A0A1A5I2V3</accession>
<dbReference type="InterPro" id="IPR009078">
    <property type="entry name" value="Ferritin-like_SF"/>
</dbReference>
<dbReference type="CDD" id="cd07909">
    <property type="entry name" value="YciF"/>
    <property type="match status" value="1"/>
</dbReference>
<evidence type="ECO:0000313" key="2">
    <source>
        <dbReference type="Proteomes" id="UP000093748"/>
    </source>
</evidence>
<reference evidence="2" key="1">
    <citation type="submission" date="2016-06" db="EMBL/GenBank/DDBJ databases">
        <title>NZP2037 Pacbio-Illumina hybrid assembly.</title>
        <authorList>
            <person name="Ramsay J.P."/>
        </authorList>
    </citation>
    <scope>NUCLEOTIDE SEQUENCE [LARGE SCALE GENOMIC DNA]</scope>
    <source>
        <strain evidence="2">R7ANS::ICEMlSym2042</strain>
    </source>
</reference>
<protein>
    <submittedName>
        <fullName evidence="1">Uncharacterized protein</fullName>
    </submittedName>
</protein>
<dbReference type="Gene3D" id="1.20.1260.10">
    <property type="match status" value="1"/>
</dbReference>
<dbReference type="InterPro" id="IPR010287">
    <property type="entry name" value="DUF892_YciF-like"/>
</dbReference>
<organism evidence="1 2">
    <name type="scientific">Rhizobium loti</name>
    <name type="common">Mesorhizobium loti</name>
    <dbReference type="NCBI Taxonomy" id="381"/>
    <lineage>
        <taxon>Bacteria</taxon>
        <taxon>Pseudomonadati</taxon>
        <taxon>Pseudomonadota</taxon>
        <taxon>Alphaproteobacteria</taxon>
        <taxon>Hyphomicrobiales</taxon>
        <taxon>Phyllobacteriaceae</taxon>
        <taxon>Mesorhizobium</taxon>
    </lineage>
</organism>
<dbReference type="RefSeq" id="WP_032932410.1">
    <property type="nucleotide sequence ID" value="NZ_LZTH01000034.1"/>
</dbReference>
<dbReference type="PANTHER" id="PTHR30565">
    <property type="entry name" value="PROTEIN YCIF"/>
    <property type="match status" value="1"/>
</dbReference>
<comment type="caution">
    <text evidence="1">The sequence shown here is derived from an EMBL/GenBank/DDBJ whole genome shotgun (WGS) entry which is preliminary data.</text>
</comment>
<sequence>MGFFSKDIKTLDDLFVHTLRDIYYAEKQIEKALPKMIDKATNAQLKAGFEKHLEQTRGHIERVEEVFELHGVKAKAIDCPAIDGILEEADEVSGDIADKEVLDAALIASAQAVEHYEMTRYGTLIAWAKQLGRSDCANVLAKNLKEEQATDRKLTEMAESQINLQAAE</sequence>
<dbReference type="SUPFAM" id="SSF47240">
    <property type="entry name" value="Ferritin-like"/>
    <property type="match status" value="1"/>
</dbReference>
<evidence type="ECO:0000313" key="1">
    <source>
        <dbReference type="EMBL" id="OBP82756.1"/>
    </source>
</evidence>